<dbReference type="InterPro" id="IPR003593">
    <property type="entry name" value="AAA+_ATPase"/>
</dbReference>
<dbReference type="GO" id="GO:0005524">
    <property type="term" value="F:ATP binding"/>
    <property type="evidence" value="ECO:0007669"/>
    <property type="project" value="UniProtKB-KW"/>
</dbReference>
<evidence type="ECO:0000256" key="3">
    <source>
        <dbReference type="ARBA" id="ARBA00022840"/>
    </source>
</evidence>
<keyword evidence="7" id="KW-1185">Reference proteome</keyword>
<dbReference type="InterPro" id="IPR003439">
    <property type="entry name" value="ABC_transporter-like_ATP-bd"/>
</dbReference>
<evidence type="ECO:0000313" key="7">
    <source>
        <dbReference type="Proteomes" id="UP000002601"/>
    </source>
</evidence>
<dbReference type="PANTHER" id="PTHR24220:SF86">
    <property type="entry name" value="ABC TRANSPORTER ABCH.1"/>
    <property type="match status" value="1"/>
</dbReference>
<protein>
    <submittedName>
        <fullName evidence="6">ABC transporter related</fullName>
    </submittedName>
</protein>
<evidence type="ECO:0000313" key="6">
    <source>
        <dbReference type="EMBL" id="ACS81581.1"/>
    </source>
</evidence>
<dbReference type="RefSeq" id="WP_015853397.1">
    <property type="nucleotide sequence ID" value="NC_012881.1"/>
</dbReference>
<name>C6BTA0_MARSD</name>
<organism evidence="6 7">
    <name type="scientific">Maridesulfovibrio salexigens (strain ATCC 14822 / DSM 2638 / NCIMB 8403 / VKM B-1763)</name>
    <name type="common">Desulfovibrio salexigens</name>
    <dbReference type="NCBI Taxonomy" id="526222"/>
    <lineage>
        <taxon>Bacteria</taxon>
        <taxon>Pseudomonadati</taxon>
        <taxon>Thermodesulfobacteriota</taxon>
        <taxon>Desulfovibrionia</taxon>
        <taxon>Desulfovibrionales</taxon>
        <taxon>Desulfovibrionaceae</taxon>
        <taxon>Maridesulfovibrio</taxon>
    </lineage>
</organism>
<dbReference type="FunFam" id="3.40.50.300:FF:000032">
    <property type="entry name" value="Export ABC transporter ATP-binding protein"/>
    <property type="match status" value="1"/>
</dbReference>
<reference evidence="6 7" key="1">
    <citation type="submission" date="2009-06" db="EMBL/GenBank/DDBJ databases">
        <title>Complete sequence of Desulfovibrio salexigens DSM 2638.</title>
        <authorList>
            <consortium name="US DOE Joint Genome Institute"/>
            <person name="Lucas S."/>
            <person name="Copeland A."/>
            <person name="Lapidus A."/>
            <person name="Glavina del Rio T."/>
            <person name="Tice H."/>
            <person name="Bruce D."/>
            <person name="Goodwin L."/>
            <person name="Pitluck S."/>
            <person name="Munk A.C."/>
            <person name="Brettin T."/>
            <person name="Detter J.C."/>
            <person name="Han C."/>
            <person name="Tapia R."/>
            <person name="Larimer F."/>
            <person name="Land M."/>
            <person name="Hauser L."/>
            <person name="Kyrpides N."/>
            <person name="Anderson I."/>
            <person name="Wall J.D."/>
            <person name="Arkin A.P."/>
            <person name="Dehal P."/>
            <person name="Chivian D."/>
            <person name="Giles B."/>
            <person name="Hazen T.C."/>
        </authorList>
    </citation>
    <scope>NUCLEOTIDE SEQUENCE [LARGE SCALE GENOMIC DNA]</scope>
    <source>
        <strain evidence="7">ATCC 14822 / DSM 2638 / NCIMB 8403 / VKM B-1763</strain>
    </source>
</reference>
<comment type="similarity">
    <text evidence="4">Belongs to the ABC transporter superfamily. Macrolide exporter (TC 3.A.1.122) family.</text>
</comment>
<dbReference type="OrthoDB" id="9809450at2"/>
<evidence type="ECO:0000256" key="2">
    <source>
        <dbReference type="ARBA" id="ARBA00022741"/>
    </source>
</evidence>
<evidence type="ECO:0000259" key="5">
    <source>
        <dbReference type="PROSITE" id="PS50893"/>
    </source>
</evidence>
<keyword evidence="3" id="KW-0067">ATP-binding</keyword>
<dbReference type="AlphaFoldDB" id="C6BTA0"/>
<dbReference type="SUPFAM" id="SSF52540">
    <property type="entry name" value="P-loop containing nucleoside triphosphate hydrolases"/>
    <property type="match status" value="1"/>
</dbReference>
<proteinExistence type="inferred from homology"/>
<dbReference type="PROSITE" id="PS00211">
    <property type="entry name" value="ABC_TRANSPORTER_1"/>
    <property type="match status" value="1"/>
</dbReference>
<dbReference type="InterPro" id="IPR015854">
    <property type="entry name" value="ABC_transpr_LolD-like"/>
</dbReference>
<sequence length="222" mass="24302">MLNIEDVHKSYLLGTVEVEVLKGVNLNVDDGELLAILGSSGCGKSTLMNILGFLDQPSSGTYRFNGKLADKMSDDELSDIRNHEIGFVFQQFHLLPKLTALDNVCLPLLYRGVPKKEREALAEEMLTKVGMGERGDHRPNELSGGQQQRVAIARALCGEPSLILADEPTGALDTATGKDIMDLFLSLNEEEGITVVIITHDPGLAKRCKRSIRMRDGRLEGV</sequence>
<dbReference type="GO" id="GO:0016887">
    <property type="term" value="F:ATP hydrolysis activity"/>
    <property type="evidence" value="ECO:0007669"/>
    <property type="project" value="InterPro"/>
</dbReference>
<dbReference type="GO" id="GO:0005886">
    <property type="term" value="C:plasma membrane"/>
    <property type="evidence" value="ECO:0007669"/>
    <property type="project" value="TreeGrafter"/>
</dbReference>
<dbReference type="PANTHER" id="PTHR24220">
    <property type="entry name" value="IMPORT ATP-BINDING PROTEIN"/>
    <property type="match status" value="1"/>
</dbReference>
<dbReference type="Proteomes" id="UP000002601">
    <property type="component" value="Chromosome"/>
</dbReference>
<dbReference type="EMBL" id="CP001649">
    <property type="protein sequence ID" value="ACS81581.1"/>
    <property type="molecule type" value="Genomic_DNA"/>
</dbReference>
<dbReference type="KEGG" id="dsa:Desal_3535"/>
<evidence type="ECO:0000256" key="1">
    <source>
        <dbReference type="ARBA" id="ARBA00022448"/>
    </source>
</evidence>
<feature type="domain" description="ABC transporter" evidence="5">
    <location>
        <begin position="2"/>
        <end position="222"/>
    </location>
</feature>
<dbReference type="eggNOG" id="COG1136">
    <property type="taxonomic scope" value="Bacteria"/>
</dbReference>
<dbReference type="Pfam" id="PF00005">
    <property type="entry name" value="ABC_tran"/>
    <property type="match status" value="1"/>
</dbReference>
<dbReference type="HOGENOM" id="CLU_000604_1_22_7"/>
<keyword evidence="1" id="KW-0813">Transport</keyword>
<dbReference type="PROSITE" id="PS50893">
    <property type="entry name" value="ABC_TRANSPORTER_2"/>
    <property type="match status" value="1"/>
</dbReference>
<accession>C6BTA0</accession>
<evidence type="ECO:0000256" key="4">
    <source>
        <dbReference type="ARBA" id="ARBA00038388"/>
    </source>
</evidence>
<dbReference type="SMART" id="SM00382">
    <property type="entry name" value="AAA"/>
    <property type="match status" value="1"/>
</dbReference>
<dbReference type="Gene3D" id="3.40.50.300">
    <property type="entry name" value="P-loop containing nucleotide triphosphate hydrolases"/>
    <property type="match status" value="1"/>
</dbReference>
<keyword evidence="2" id="KW-0547">Nucleotide-binding</keyword>
<dbReference type="GO" id="GO:0098796">
    <property type="term" value="C:membrane protein complex"/>
    <property type="evidence" value="ECO:0007669"/>
    <property type="project" value="UniProtKB-ARBA"/>
</dbReference>
<dbReference type="InterPro" id="IPR017871">
    <property type="entry name" value="ABC_transporter-like_CS"/>
</dbReference>
<dbReference type="InterPro" id="IPR027417">
    <property type="entry name" value="P-loop_NTPase"/>
</dbReference>
<dbReference type="CDD" id="cd03255">
    <property type="entry name" value="ABC_MJ0796_LolCDE_FtsE"/>
    <property type="match status" value="1"/>
</dbReference>
<gene>
    <name evidence="6" type="ordered locus">Desal_3535</name>
</gene>
<dbReference type="GO" id="GO:0022857">
    <property type="term" value="F:transmembrane transporter activity"/>
    <property type="evidence" value="ECO:0007669"/>
    <property type="project" value="UniProtKB-ARBA"/>
</dbReference>
<dbReference type="STRING" id="526222.Desal_3535"/>
<dbReference type="InterPro" id="IPR017911">
    <property type="entry name" value="MacB-like_ATP-bd"/>
</dbReference>